<dbReference type="EMBL" id="CADCTT010000415">
    <property type="protein sequence ID" value="CAA9340291.1"/>
    <property type="molecule type" value="Genomic_DNA"/>
</dbReference>
<evidence type="ECO:0000256" key="3">
    <source>
        <dbReference type="ARBA" id="ARBA00012560"/>
    </source>
</evidence>
<keyword evidence="7 10" id="KW-0119">Carbohydrate metabolism</keyword>
<name>A0A6J4LTC4_9ACTN</name>
<proteinExistence type="inferred from homology"/>
<dbReference type="EC" id="2.4.1.25" evidence="3 10"/>
<dbReference type="GO" id="GO:0005975">
    <property type="term" value="P:carbohydrate metabolic process"/>
    <property type="evidence" value="ECO:0007669"/>
    <property type="project" value="InterPro"/>
</dbReference>
<evidence type="ECO:0000256" key="11">
    <source>
        <dbReference type="SAM" id="MobiDB-lite"/>
    </source>
</evidence>
<dbReference type="Pfam" id="PF21226">
    <property type="entry name" value="MalQ_N"/>
    <property type="match status" value="1"/>
</dbReference>
<organism evidence="13">
    <name type="scientific">uncultured Friedmanniella sp</name>
    <dbReference type="NCBI Taxonomy" id="335381"/>
    <lineage>
        <taxon>Bacteria</taxon>
        <taxon>Bacillati</taxon>
        <taxon>Actinomycetota</taxon>
        <taxon>Actinomycetes</taxon>
        <taxon>Propionibacteriales</taxon>
        <taxon>Nocardioidaceae</taxon>
        <taxon>Friedmanniella</taxon>
        <taxon>environmental samples</taxon>
    </lineage>
</organism>
<dbReference type="Gene3D" id="3.20.20.80">
    <property type="entry name" value="Glycosidases"/>
    <property type="match status" value="1"/>
</dbReference>
<accession>A0A6J4LTC4</accession>
<keyword evidence="6 10" id="KW-0808">Transferase</keyword>
<evidence type="ECO:0000256" key="2">
    <source>
        <dbReference type="ARBA" id="ARBA00005684"/>
    </source>
</evidence>
<evidence type="ECO:0000256" key="4">
    <source>
        <dbReference type="ARBA" id="ARBA00020295"/>
    </source>
</evidence>
<evidence type="ECO:0000256" key="9">
    <source>
        <dbReference type="ARBA" id="ARBA00031501"/>
    </source>
</evidence>
<sequence>MADLDPTLHDLADAYSIATEYWDWKGNHIQVEARTVVAVLAGLGVDAGTSEAAQAALAEQRLRSWQRMLPPCLALQDGRTAPVAVHVPHGDPVEVWLVLESGETRHDIRQLENWTPPQEVEGRLVGQATFEVPDDLPLGYHTLCARSGDQQDRMALIVTPSWLGFPERMAGRRAWGVAAQLYSVRSEQSWGVGDLTDLEDLGVWAAAEHGADFVLINPLHAAEPVPPMEPSPYLPTTRRFTNPLYLRVERVPEFATATDEQRHSIAALREATTLASDGPIDRNRSWTAKRAALEVLFDVPRTPGREVAFAAYRRREGVGLTDFATWAVLSERHGPHVDGWPAELRHPASPAVKTFAAEHARDVEFQCWLQWLLDEQLAAAQQAGLRAGMSLGVMHDLAVGVHPYGADAWSLQDSYATGITVGAPPDPYNQNGQDWSQPPWRPDRLAESAYAPFRAMVATILRHAGGIRVDHVIGLFRLWWIPQGLGPTQGTYVRYDHEAMIGILALEAHRAGALVVGEDLGTVEPWVRDYLRERGILGTSILWFEFDFHGDGTPLAPEKWRELCLASVTTHDLPPTAAYLAGDHVRLRDRLGILTRPVEEELEVDAAERQAWLDNLRRHGLLAADADEEQTMQALHRYLTLTPSRLICVALTDLVGDRQAQNQPGTTDEYPNWRVPLTGPEGHPLGLEDVLGSPRASALAAVLAS</sequence>
<feature type="region of interest" description="Disordered" evidence="11">
    <location>
        <begin position="659"/>
        <end position="681"/>
    </location>
</feature>
<feature type="domain" description="MalQ N-terminal beta-sandwich" evidence="12">
    <location>
        <begin position="69"/>
        <end position="160"/>
    </location>
</feature>
<evidence type="ECO:0000256" key="5">
    <source>
        <dbReference type="ARBA" id="ARBA00022676"/>
    </source>
</evidence>
<dbReference type="GO" id="GO:0004134">
    <property type="term" value="F:4-alpha-glucanotransferase activity"/>
    <property type="evidence" value="ECO:0007669"/>
    <property type="project" value="UniProtKB-EC"/>
</dbReference>
<dbReference type="InterPro" id="IPR017853">
    <property type="entry name" value="GH"/>
</dbReference>
<protein>
    <recommendedName>
        <fullName evidence="4 10">4-alpha-glucanotransferase</fullName>
        <ecNumber evidence="3 10">2.4.1.25</ecNumber>
    </recommendedName>
    <alternativeName>
        <fullName evidence="8 10">Amylomaltase</fullName>
    </alternativeName>
    <alternativeName>
        <fullName evidence="9 10">Disproportionating enzyme</fullName>
    </alternativeName>
</protein>
<keyword evidence="5 10" id="KW-0328">Glycosyltransferase</keyword>
<dbReference type="NCBIfam" id="TIGR00217">
    <property type="entry name" value="malQ"/>
    <property type="match status" value="1"/>
</dbReference>
<dbReference type="PANTHER" id="PTHR32438">
    <property type="entry name" value="4-ALPHA-GLUCANOTRANSFERASE DPE1, CHLOROPLASTIC/AMYLOPLASTIC"/>
    <property type="match status" value="1"/>
</dbReference>
<evidence type="ECO:0000259" key="12">
    <source>
        <dbReference type="Pfam" id="PF21226"/>
    </source>
</evidence>
<comment type="similarity">
    <text evidence="2 10">Belongs to the disproportionating enzyme family.</text>
</comment>
<reference evidence="13" key="1">
    <citation type="submission" date="2020-02" db="EMBL/GenBank/DDBJ databases">
        <authorList>
            <person name="Meier V. D."/>
        </authorList>
    </citation>
    <scope>NUCLEOTIDE SEQUENCE</scope>
    <source>
        <strain evidence="13">AVDCRST_MAG61</strain>
    </source>
</reference>
<evidence type="ECO:0000256" key="7">
    <source>
        <dbReference type="ARBA" id="ARBA00023277"/>
    </source>
</evidence>
<dbReference type="InterPro" id="IPR048458">
    <property type="entry name" value="MalQ_N"/>
</dbReference>
<dbReference type="InterPro" id="IPR003385">
    <property type="entry name" value="Glyco_hydro_77"/>
</dbReference>
<dbReference type="SUPFAM" id="SSF51445">
    <property type="entry name" value="(Trans)glycosidases"/>
    <property type="match status" value="1"/>
</dbReference>
<evidence type="ECO:0000256" key="1">
    <source>
        <dbReference type="ARBA" id="ARBA00000439"/>
    </source>
</evidence>
<dbReference type="PANTHER" id="PTHR32438:SF5">
    <property type="entry name" value="4-ALPHA-GLUCANOTRANSFERASE DPE1, CHLOROPLASTIC_AMYLOPLASTIC"/>
    <property type="match status" value="1"/>
</dbReference>
<comment type="catalytic activity">
    <reaction evidence="1 10">
        <text>Transfers a segment of a (1-&gt;4)-alpha-D-glucan to a new position in an acceptor, which may be glucose or a (1-&gt;4)-alpha-D-glucan.</text>
        <dbReference type="EC" id="2.4.1.25"/>
    </reaction>
</comment>
<dbReference type="Pfam" id="PF02446">
    <property type="entry name" value="Glyco_hydro_77"/>
    <property type="match status" value="1"/>
</dbReference>
<gene>
    <name evidence="13" type="ORF">AVDCRST_MAG61-3425</name>
</gene>
<evidence type="ECO:0000256" key="10">
    <source>
        <dbReference type="RuleBase" id="RU361207"/>
    </source>
</evidence>
<evidence type="ECO:0000256" key="8">
    <source>
        <dbReference type="ARBA" id="ARBA00031423"/>
    </source>
</evidence>
<evidence type="ECO:0000313" key="13">
    <source>
        <dbReference type="EMBL" id="CAA9340291.1"/>
    </source>
</evidence>
<dbReference type="AlphaFoldDB" id="A0A6J4LTC4"/>
<evidence type="ECO:0000256" key="6">
    <source>
        <dbReference type="ARBA" id="ARBA00022679"/>
    </source>
</evidence>